<dbReference type="Gene3D" id="2.160.20.120">
    <property type="match status" value="1"/>
</dbReference>
<evidence type="ECO:0000313" key="4">
    <source>
        <dbReference type="EMBL" id="CAF0847557.1"/>
    </source>
</evidence>
<dbReference type="OrthoDB" id="10002338at2759"/>
<keyword evidence="1" id="KW-0732">Signal</keyword>
<gene>
    <name evidence="3" type="ORF">BJG266_LOCUS5485</name>
    <name evidence="5" type="ORF">QVE165_LOCUS10515</name>
    <name evidence="4" type="ORF">QVE165_LOCUS6658</name>
</gene>
<name>A0A813VZN7_9BILA</name>
<feature type="signal peptide" evidence="1">
    <location>
        <begin position="1"/>
        <end position="17"/>
    </location>
</feature>
<dbReference type="EMBL" id="CAJNOM010000049">
    <property type="protein sequence ID" value="CAF0920549.1"/>
    <property type="molecule type" value="Genomic_DNA"/>
</dbReference>
<evidence type="ECO:0000259" key="2">
    <source>
        <dbReference type="Pfam" id="PF10988"/>
    </source>
</evidence>
<evidence type="ECO:0000313" key="5">
    <source>
        <dbReference type="EMBL" id="CAF0920549.1"/>
    </source>
</evidence>
<protein>
    <recommendedName>
        <fullName evidence="2">Putative auto-transporter adhesin head GIN domain-containing protein</fullName>
    </recommendedName>
</protein>
<dbReference type="Proteomes" id="UP000663877">
    <property type="component" value="Unassembled WGS sequence"/>
</dbReference>
<dbReference type="EMBL" id="CAJNOM010000028">
    <property type="protein sequence ID" value="CAF0847557.1"/>
    <property type="molecule type" value="Genomic_DNA"/>
</dbReference>
<feature type="chain" id="PRO_5035598558" description="Putative auto-transporter adhesin head GIN domain-containing protein" evidence="1">
    <location>
        <begin position="18"/>
        <end position="244"/>
    </location>
</feature>
<keyword evidence="6" id="KW-1185">Reference proteome</keyword>
<feature type="domain" description="Putative auto-transporter adhesin head GIN" evidence="2">
    <location>
        <begin position="35"/>
        <end position="221"/>
    </location>
</feature>
<dbReference type="Proteomes" id="UP000663832">
    <property type="component" value="Unassembled WGS sequence"/>
</dbReference>
<evidence type="ECO:0000313" key="6">
    <source>
        <dbReference type="Proteomes" id="UP000663832"/>
    </source>
</evidence>
<evidence type="ECO:0000256" key="1">
    <source>
        <dbReference type="SAM" id="SignalP"/>
    </source>
</evidence>
<dbReference type="AlphaFoldDB" id="A0A813VZN7"/>
<organism evidence="4 6">
    <name type="scientific">Adineta steineri</name>
    <dbReference type="NCBI Taxonomy" id="433720"/>
    <lineage>
        <taxon>Eukaryota</taxon>
        <taxon>Metazoa</taxon>
        <taxon>Spiralia</taxon>
        <taxon>Gnathifera</taxon>
        <taxon>Rotifera</taxon>
        <taxon>Eurotatoria</taxon>
        <taxon>Bdelloidea</taxon>
        <taxon>Adinetida</taxon>
        <taxon>Adinetidae</taxon>
        <taxon>Adineta</taxon>
    </lineage>
</organism>
<accession>A0A813VZN7</accession>
<reference evidence="4" key="1">
    <citation type="submission" date="2021-02" db="EMBL/GenBank/DDBJ databases">
        <authorList>
            <person name="Nowell W R."/>
        </authorList>
    </citation>
    <scope>NUCLEOTIDE SEQUENCE</scope>
</reference>
<comment type="caution">
    <text evidence="4">The sequence shown here is derived from an EMBL/GenBank/DDBJ whole genome shotgun (WGS) entry which is preliminary data.</text>
</comment>
<dbReference type="EMBL" id="CAJNOI010000014">
    <property type="protein sequence ID" value="CAF0806294.1"/>
    <property type="molecule type" value="Genomic_DNA"/>
</dbReference>
<evidence type="ECO:0000313" key="3">
    <source>
        <dbReference type="EMBL" id="CAF0806294.1"/>
    </source>
</evidence>
<dbReference type="InterPro" id="IPR021255">
    <property type="entry name" value="DUF2807"/>
</dbReference>
<proteinExistence type="predicted"/>
<dbReference type="Pfam" id="PF10988">
    <property type="entry name" value="DUF2807"/>
    <property type="match status" value="1"/>
</dbReference>
<sequence length="244" mass="26869">MLFGISIIIIYFSLVNSLLNGTVNRQIRPLTSFSFDEIMVDGAFDVYLTQTLNGTSNPTVEIETNPDIQEHIIVEIIENHILSIHIKGPLMINDNIYAYIRFPSPLRRYTIKGTGNTQTDDNGISNQAIDTFILDNRGVANVAMRLNVTKFEVYFTGTGNSRFWGVVRQDALFDAKGVGDINALNLLTKTAHVQSMGVSIVRVSATDDIQIEVTGVSNVYYRLPAGKKPSKAISTGLGKIVPIS</sequence>